<evidence type="ECO:0000256" key="5">
    <source>
        <dbReference type="ARBA" id="ARBA00023180"/>
    </source>
</evidence>
<evidence type="ECO:0000313" key="6">
    <source>
        <dbReference type="Proteomes" id="UP001652626"/>
    </source>
</evidence>
<accession>A0A8B8HPW7</accession>
<keyword evidence="5" id="KW-0325">Glycoprotein</keyword>
<dbReference type="AlphaFoldDB" id="A0A8B8HPW7"/>
<dbReference type="PANTHER" id="PTHR11010">
    <property type="entry name" value="PROTEASE S28 PRO-X CARBOXYPEPTIDASE-RELATED"/>
    <property type="match status" value="1"/>
</dbReference>
<keyword evidence="4" id="KW-0378">Hydrolase</keyword>
<dbReference type="Gene3D" id="1.20.120.980">
    <property type="entry name" value="Serine carboxypeptidase S28, SKS domain"/>
    <property type="match status" value="1"/>
</dbReference>
<evidence type="ECO:0000256" key="3">
    <source>
        <dbReference type="ARBA" id="ARBA00022729"/>
    </source>
</evidence>
<reference evidence="7" key="2">
    <citation type="submission" date="2025-08" db="UniProtKB">
        <authorList>
            <consortium name="RefSeq"/>
        </authorList>
    </citation>
    <scope>IDENTIFICATION</scope>
    <source>
        <tissue evidence="7">Whole body</tissue>
    </source>
</reference>
<organism evidence="6 7">
    <name type="scientific">Vanessa tameamea</name>
    <name type="common">Kamehameha butterfly</name>
    <dbReference type="NCBI Taxonomy" id="334116"/>
    <lineage>
        <taxon>Eukaryota</taxon>
        <taxon>Metazoa</taxon>
        <taxon>Ecdysozoa</taxon>
        <taxon>Arthropoda</taxon>
        <taxon>Hexapoda</taxon>
        <taxon>Insecta</taxon>
        <taxon>Pterygota</taxon>
        <taxon>Neoptera</taxon>
        <taxon>Endopterygota</taxon>
        <taxon>Lepidoptera</taxon>
        <taxon>Glossata</taxon>
        <taxon>Ditrysia</taxon>
        <taxon>Papilionoidea</taxon>
        <taxon>Nymphalidae</taxon>
        <taxon>Nymphalinae</taxon>
        <taxon>Vanessa</taxon>
    </lineage>
</organism>
<dbReference type="InterPro" id="IPR029058">
    <property type="entry name" value="AB_hydrolase_fold"/>
</dbReference>
<dbReference type="GO" id="GO:0070008">
    <property type="term" value="F:serine-type exopeptidase activity"/>
    <property type="evidence" value="ECO:0007669"/>
    <property type="project" value="InterPro"/>
</dbReference>
<proteinExistence type="inferred from homology"/>
<dbReference type="InterPro" id="IPR008758">
    <property type="entry name" value="Peptidase_S28"/>
</dbReference>
<keyword evidence="2 7" id="KW-0645">Protease</keyword>
<name>A0A8B8HPW7_VANTA</name>
<comment type="similarity">
    <text evidence="1">Belongs to the peptidase S28 family.</text>
</comment>
<keyword evidence="3" id="KW-0732">Signal</keyword>
<evidence type="ECO:0000256" key="4">
    <source>
        <dbReference type="ARBA" id="ARBA00022801"/>
    </source>
</evidence>
<dbReference type="PANTHER" id="PTHR11010:SF5">
    <property type="entry name" value="RE36938P-RELATED"/>
    <property type="match status" value="1"/>
</dbReference>
<dbReference type="OrthoDB" id="1735038at2759"/>
<reference evidence="6" key="1">
    <citation type="submission" date="2025-05" db="UniProtKB">
        <authorList>
            <consortium name="RefSeq"/>
        </authorList>
    </citation>
    <scope>NUCLEOTIDE SEQUENCE [LARGE SCALE GENOMIC DNA]</scope>
</reference>
<evidence type="ECO:0000256" key="1">
    <source>
        <dbReference type="ARBA" id="ARBA00011079"/>
    </source>
</evidence>
<dbReference type="GeneID" id="113393784"/>
<dbReference type="Gene3D" id="3.40.50.1820">
    <property type="entry name" value="alpha/beta hydrolase"/>
    <property type="match status" value="1"/>
</dbReference>
<evidence type="ECO:0000256" key="2">
    <source>
        <dbReference type="ARBA" id="ARBA00022670"/>
    </source>
</evidence>
<gene>
    <name evidence="7" type="primary">LOC113393784</name>
</gene>
<dbReference type="InterPro" id="IPR042269">
    <property type="entry name" value="Ser_carbopepase_S28_SKS"/>
</dbReference>
<dbReference type="GO" id="GO:0006508">
    <property type="term" value="P:proteolysis"/>
    <property type="evidence" value="ECO:0007669"/>
    <property type="project" value="UniProtKB-KW"/>
</dbReference>
<dbReference type="Pfam" id="PF05577">
    <property type="entry name" value="Peptidase_S28"/>
    <property type="match status" value="1"/>
</dbReference>
<dbReference type="Proteomes" id="UP001652626">
    <property type="component" value="Chromosome 2"/>
</dbReference>
<sequence>MYLKYCSLLLIFNHNFANSFGIFDVRNTFNHLNLELSSQMPFIGGYINTRWIEQNLDHFDPKERRKWNMRYFEGLNFWKLDGPIYLFLGGESSASSGWIYTGIMYDLAKETHGAMFVSEHRYYGQSKPLNTTDVNNFKYLSSVQALADNAKLLKSIKLLPIFKNSKVVVIGGSYSGNLAAWMRLKYPDLVDAAIASSGPVLAKTDFYEYLEKVNDNYEQYGGTGCLDNIRNIFARYDKLLQSSEGIEQLKKEENICNECDMTVSENQQLFFVSKADVFMYNSQYGTTDTIEDHCKTLNRTLELKTSQNASKPNFWSERTQCYSYDFNAMIEEFRAEENDWILAWVYQTCTEFGYFQTTTSKSQPFTDNIRLDFYTKMCTALYGAEFDEKRVDASVKRTNEMYGGLKPNVTNVVFSNGDLDPWSSLSVLEDLSYKAPAVVIPRASHCRDLFSNIKGDSEELREARKHIRYLIKNWIGAGDYLSME</sequence>
<keyword evidence="6" id="KW-1185">Reference proteome</keyword>
<evidence type="ECO:0000313" key="7">
    <source>
        <dbReference type="RefSeq" id="XP_026486617.2"/>
    </source>
</evidence>
<dbReference type="SUPFAM" id="SSF53474">
    <property type="entry name" value="alpha/beta-Hydrolases"/>
    <property type="match status" value="1"/>
</dbReference>
<dbReference type="OMA" id="MRQWYHQ"/>
<dbReference type="RefSeq" id="XP_026486617.2">
    <property type="nucleotide sequence ID" value="XM_026630832.2"/>
</dbReference>
<dbReference type="GO" id="GO:0008239">
    <property type="term" value="F:dipeptidyl-peptidase activity"/>
    <property type="evidence" value="ECO:0007669"/>
    <property type="project" value="TreeGrafter"/>
</dbReference>
<protein>
    <submittedName>
        <fullName evidence="7">Serine protease K12H4.7</fullName>
    </submittedName>
</protein>